<feature type="transmembrane region" description="Helical" evidence="5">
    <location>
        <begin position="103"/>
        <end position="120"/>
    </location>
</feature>
<evidence type="ECO:0000313" key="6">
    <source>
        <dbReference type="EMBL" id="MBB5696868.1"/>
    </source>
</evidence>
<feature type="transmembrane region" description="Helical" evidence="5">
    <location>
        <begin position="76"/>
        <end position="97"/>
    </location>
</feature>
<evidence type="ECO:0000313" key="7">
    <source>
        <dbReference type="Proteomes" id="UP000557739"/>
    </source>
</evidence>
<keyword evidence="7" id="KW-1185">Reference proteome</keyword>
<dbReference type="EMBL" id="JACIJJ010000001">
    <property type="protein sequence ID" value="MBB5696868.1"/>
    <property type="molecule type" value="Genomic_DNA"/>
</dbReference>
<gene>
    <name evidence="6" type="ORF">FHR19_000193</name>
</gene>
<reference evidence="6 7" key="1">
    <citation type="submission" date="2020-08" db="EMBL/GenBank/DDBJ databases">
        <title>Genomic Encyclopedia of Type Strains, Phase IV (KMG-IV): sequencing the most valuable type-strain genomes for metagenomic binning, comparative biology and taxonomic classification.</title>
        <authorList>
            <person name="Goeker M."/>
        </authorList>
    </citation>
    <scope>NUCLEOTIDE SEQUENCE [LARGE SCALE GENOMIC DNA]</scope>
    <source>
        <strain evidence="6 7">DSM 27244</strain>
    </source>
</reference>
<evidence type="ECO:0000256" key="2">
    <source>
        <dbReference type="ARBA" id="ARBA00022692"/>
    </source>
</evidence>
<keyword evidence="4 5" id="KW-0472">Membrane</keyword>
<dbReference type="RefSeq" id="WP_184023384.1">
    <property type="nucleotide sequence ID" value="NZ_JACIJJ010000001.1"/>
</dbReference>
<comment type="subcellular location">
    <subcellularLocation>
        <location evidence="1">Membrane</location>
        <topology evidence="1">Multi-pass membrane protein</topology>
    </subcellularLocation>
</comment>
<accession>A0A7W9EG94</accession>
<evidence type="ECO:0000256" key="4">
    <source>
        <dbReference type="ARBA" id="ARBA00023136"/>
    </source>
</evidence>
<keyword evidence="3 5" id="KW-1133">Transmembrane helix</keyword>
<evidence type="ECO:0000256" key="1">
    <source>
        <dbReference type="ARBA" id="ARBA00004141"/>
    </source>
</evidence>
<dbReference type="Proteomes" id="UP000557739">
    <property type="component" value="Unassembled WGS sequence"/>
</dbReference>
<dbReference type="Pfam" id="PF13564">
    <property type="entry name" value="DoxX_2"/>
    <property type="match status" value="1"/>
</dbReference>
<dbReference type="InterPro" id="IPR032808">
    <property type="entry name" value="DoxX"/>
</dbReference>
<comment type="caution">
    <text evidence="6">The sequence shown here is derived from an EMBL/GenBank/DDBJ whole genome shotgun (WGS) entry which is preliminary data.</text>
</comment>
<feature type="transmembrane region" description="Helical" evidence="5">
    <location>
        <begin position="52"/>
        <end position="69"/>
    </location>
</feature>
<sequence length="127" mass="13134">MAIVPTTLRIFLSLPLAAFFGFVGWMKASAPVATLAQHGAWTARIPEPLGRAVGVSEIVCALLLLVGLLPGRARIGAAAALVLITNQGVAAAVHASAGESHALPQNAVLVTALGVVAWLSRRYFSVR</sequence>
<organism evidence="6 7">
    <name type="scientific">Sphingomonas yantingensis</name>
    <dbReference type="NCBI Taxonomy" id="1241761"/>
    <lineage>
        <taxon>Bacteria</taxon>
        <taxon>Pseudomonadati</taxon>
        <taxon>Pseudomonadota</taxon>
        <taxon>Alphaproteobacteria</taxon>
        <taxon>Sphingomonadales</taxon>
        <taxon>Sphingomonadaceae</taxon>
        <taxon>Sphingomonas</taxon>
    </lineage>
</organism>
<proteinExistence type="predicted"/>
<protein>
    <submittedName>
        <fullName evidence="6">Putative membrane protein YphA (DoxX/SURF4 family)</fullName>
    </submittedName>
</protein>
<name>A0A7W9EG94_9SPHN</name>
<evidence type="ECO:0000256" key="5">
    <source>
        <dbReference type="SAM" id="Phobius"/>
    </source>
</evidence>
<dbReference type="AlphaFoldDB" id="A0A7W9EG94"/>
<evidence type="ECO:0000256" key="3">
    <source>
        <dbReference type="ARBA" id="ARBA00022989"/>
    </source>
</evidence>
<dbReference type="GO" id="GO:0016020">
    <property type="term" value="C:membrane"/>
    <property type="evidence" value="ECO:0007669"/>
    <property type="project" value="UniProtKB-SubCell"/>
</dbReference>
<keyword evidence="2 5" id="KW-0812">Transmembrane</keyword>